<proteinExistence type="predicted"/>
<evidence type="ECO:0000313" key="2">
    <source>
        <dbReference type="EMBL" id="MBD3325999.1"/>
    </source>
</evidence>
<evidence type="ECO:0000259" key="1">
    <source>
        <dbReference type="PROSITE" id="PS51379"/>
    </source>
</evidence>
<name>A0A9D5JXJ9_9BACT</name>
<dbReference type="Pfam" id="PF00248">
    <property type="entry name" value="Aldo_ket_red"/>
    <property type="match status" value="1"/>
</dbReference>
<accession>A0A9D5JXJ9</accession>
<dbReference type="InterPro" id="IPR053135">
    <property type="entry name" value="AKR2_Oxidoreductase"/>
</dbReference>
<feature type="domain" description="4Fe-4S ferredoxin-type" evidence="1">
    <location>
        <begin position="323"/>
        <end position="353"/>
    </location>
</feature>
<dbReference type="EMBL" id="WJJP01000508">
    <property type="protein sequence ID" value="MBD3325999.1"/>
    <property type="molecule type" value="Genomic_DNA"/>
</dbReference>
<organism evidence="2 3">
    <name type="scientific">candidate division KSB3 bacterium</name>
    <dbReference type="NCBI Taxonomy" id="2044937"/>
    <lineage>
        <taxon>Bacteria</taxon>
        <taxon>candidate division KSB3</taxon>
    </lineage>
</organism>
<dbReference type="CDD" id="cd19096">
    <property type="entry name" value="AKR_Fe-S_oxidoreductase"/>
    <property type="match status" value="1"/>
</dbReference>
<dbReference type="PROSITE" id="PS51379">
    <property type="entry name" value="4FE4S_FER_2"/>
    <property type="match status" value="1"/>
</dbReference>
<dbReference type="GO" id="GO:0051536">
    <property type="term" value="F:iron-sulfur cluster binding"/>
    <property type="evidence" value="ECO:0007669"/>
    <property type="project" value="InterPro"/>
</dbReference>
<comment type="caution">
    <text evidence="2">The sequence shown here is derived from an EMBL/GenBank/DDBJ whole genome shotgun (WGS) entry which is preliminary data.</text>
</comment>
<dbReference type="Gene3D" id="1.10.1060.10">
    <property type="entry name" value="Alpha-helical ferredoxin"/>
    <property type="match status" value="1"/>
</dbReference>
<reference evidence="2" key="1">
    <citation type="submission" date="2019-11" db="EMBL/GenBank/DDBJ databases">
        <title>Microbial mats filling the niche in hypersaline microbial mats.</title>
        <authorList>
            <person name="Wong H.L."/>
            <person name="Macleod F.I."/>
            <person name="White R.A. III"/>
            <person name="Burns B.P."/>
        </authorList>
    </citation>
    <scope>NUCLEOTIDE SEQUENCE</scope>
    <source>
        <strain evidence="2">Rbin_158</strain>
    </source>
</reference>
<protein>
    <submittedName>
        <fullName evidence="2">Aldo/keto reductase</fullName>
    </submittedName>
</protein>
<dbReference type="InterPro" id="IPR009051">
    <property type="entry name" value="Helical_ferredxn"/>
</dbReference>
<dbReference type="Proteomes" id="UP000649604">
    <property type="component" value="Unassembled WGS sequence"/>
</dbReference>
<dbReference type="InterPro" id="IPR036812">
    <property type="entry name" value="NAD(P)_OxRdtase_dom_sf"/>
</dbReference>
<gene>
    <name evidence="2" type="ORF">GF339_15550</name>
</gene>
<dbReference type="PANTHER" id="PTHR43312:SF1">
    <property type="entry name" value="NADP-DEPENDENT OXIDOREDUCTASE DOMAIN-CONTAINING PROTEIN"/>
    <property type="match status" value="1"/>
</dbReference>
<dbReference type="Gene3D" id="3.20.20.100">
    <property type="entry name" value="NADP-dependent oxidoreductase domain"/>
    <property type="match status" value="1"/>
</dbReference>
<dbReference type="SUPFAM" id="SSF46548">
    <property type="entry name" value="alpha-helical ferredoxin"/>
    <property type="match status" value="1"/>
</dbReference>
<evidence type="ECO:0000313" key="3">
    <source>
        <dbReference type="Proteomes" id="UP000649604"/>
    </source>
</evidence>
<dbReference type="AlphaFoldDB" id="A0A9D5JXJ9"/>
<dbReference type="InterPro" id="IPR023210">
    <property type="entry name" value="NADP_OxRdtase_dom"/>
</dbReference>
<dbReference type="PANTHER" id="PTHR43312">
    <property type="entry name" value="D-THREO-ALDOSE 1-DEHYDROGENASE"/>
    <property type="match status" value="1"/>
</dbReference>
<sequence length="364" mass="41195">MEYRTYGNTGEQVSALGFGGMRFEDPKNLDKSVRTVLRAFDKGVTYFDTAPGYCLDQSEIIVGHAVREMQKSGKPFVLSTKSNKASGDDLRRDLEKSLKRLNVEVIDFFNCWCLMTLSDWERRKSGGAVEAILKAKEEGLIRHAVFSTHMPGADIRKVIEEGYFEGVTLGYSAINFAYREEGLQAAAARNMGVVVMNPLGGGTILSNQETFDFIKVRPEQTILEAALHFLLSEDKITVALVGFRNDHDVDEAVDAVESYRPYIPEEIHNIRSRVQGDFNNLCTSCMYCNVCPEDIRVWMFMEAYNHLLLKSNDTATNRLKFHWGAKIEELERCTECRQCEEACTQHLPILERFAELKQAVAKGK</sequence>
<dbReference type="SUPFAM" id="SSF51430">
    <property type="entry name" value="NAD(P)-linked oxidoreductase"/>
    <property type="match status" value="1"/>
</dbReference>
<dbReference type="InterPro" id="IPR017896">
    <property type="entry name" value="4Fe4S_Fe-S-bd"/>
</dbReference>